<evidence type="ECO:0000313" key="2">
    <source>
        <dbReference type="Proteomes" id="UP001177670"/>
    </source>
</evidence>
<name>A0AA40GF51_9HYME</name>
<dbReference type="EMBL" id="JAHYIQ010000001">
    <property type="protein sequence ID" value="KAK1136721.1"/>
    <property type="molecule type" value="Genomic_DNA"/>
</dbReference>
<evidence type="ECO:0000313" key="1">
    <source>
        <dbReference type="EMBL" id="KAK1136721.1"/>
    </source>
</evidence>
<accession>A0AA40GF51</accession>
<sequence>MAKRPNMSESYDISSGEDELQIDVYTDMLEKMNNRKKTIVVIVISFNQQNSEEIA</sequence>
<reference evidence="1" key="1">
    <citation type="submission" date="2021-10" db="EMBL/GenBank/DDBJ databases">
        <title>Melipona bicolor Genome sequencing and assembly.</title>
        <authorList>
            <person name="Araujo N.S."/>
            <person name="Arias M.C."/>
        </authorList>
    </citation>
    <scope>NUCLEOTIDE SEQUENCE</scope>
    <source>
        <strain evidence="1">USP_2M_L1-L4_2017</strain>
        <tissue evidence="1">Whole body</tissue>
    </source>
</reference>
<dbReference type="AlphaFoldDB" id="A0AA40GF51"/>
<proteinExistence type="predicted"/>
<dbReference type="Proteomes" id="UP001177670">
    <property type="component" value="Unassembled WGS sequence"/>
</dbReference>
<protein>
    <submittedName>
        <fullName evidence="1">Uncharacterized protein</fullName>
    </submittedName>
</protein>
<organism evidence="1 2">
    <name type="scientific">Melipona bicolor</name>
    <dbReference type="NCBI Taxonomy" id="60889"/>
    <lineage>
        <taxon>Eukaryota</taxon>
        <taxon>Metazoa</taxon>
        <taxon>Ecdysozoa</taxon>
        <taxon>Arthropoda</taxon>
        <taxon>Hexapoda</taxon>
        <taxon>Insecta</taxon>
        <taxon>Pterygota</taxon>
        <taxon>Neoptera</taxon>
        <taxon>Endopterygota</taxon>
        <taxon>Hymenoptera</taxon>
        <taxon>Apocrita</taxon>
        <taxon>Aculeata</taxon>
        <taxon>Apoidea</taxon>
        <taxon>Anthophila</taxon>
        <taxon>Apidae</taxon>
        <taxon>Melipona</taxon>
    </lineage>
</organism>
<comment type="caution">
    <text evidence="1">The sequence shown here is derived from an EMBL/GenBank/DDBJ whole genome shotgun (WGS) entry which is preliminary data.</text>
</comment>
<gene>
    <name evidence="1" type="ORF">K0M31_001260</name>
</gene>
<keyword evidence="2" id="KW-1185">Reference proteome</keyword>